<dbReference type="Pfam" id="PF06527">
    <property type="entry name" value="TniQ"/>
    <property type="match status" value="1"/>
</dbReference>
<comment type="caution">
    <text evidence="3">The sequence shown here is derived from an EMBL/GenBank/DDBJ whole genome shotgun (WGS) entry which is preliminary data.</text>
</comment>
<reference evidence="3 4" key="1">
    <citation type="submission" date="2023-07" db="EMBL/GenBank/DDBJ databases">
        <authorList>
            <person name="Peeters C."/>
        </authorList>
    </citation>
    <scope>NUCLEOTIDE SEQUENCE [LARGE SCALE GENOMIC DNA]</scope>
    <source>
        <strain evidence="3 4">R-38712</strain>
    </source>
</reference>
<dbReference type="Proteomes" id="UP001189303">
    <property type="component" value="Unassembled WGS sequence"/>
</dbReference>
<protein>
    <recommendedName>
        <fullName evidence="2">TniQ domain-containing protein</fullName>
    </recommendedName>
</protein>
<evidence type="ECO:0000313" key="4">
    <source>
        <dbReference type="Proteomes" id="UP001189303"/>
    </source>
</evidence>
<accession>A0ABM9IIX1</accession>
<name>A0ABM9IIX1_RALPI</name>
<keyword evidence="4" id="KW-1185">Reference proteome</keyword>
<feature type="domain" description="TniQ" evidence="2">
    <location>
        <begin position="13"/>
        <end position="155"/>
    </location>
</feature>
<evidence type="ECO:0000256" key="1">
    <source>
        <dbReference type="SAM" id="MobiDB-lite"/>
    </source>
</evidence>
<dbReference type="EMBL" id="CATWFT010000002">
    <property type="protein sequence ID" value="CAJ0722371.1"/>
    <property type="molecule type" value="Genomic_DNA"/>
</dbReference>
<gene>
    <name evidence="3" type="ORF">R38712_00908</name>
</gene>
<evidence type="ECO:0000313" key="3">
    <source>
        <dbReference type="EMBL" id="CAJ0722371.1"/>
    </source>
</evidence>
<organism evidence="3 4">
    <name type="scientific">Ralstonia pickettii</name>
    <name type="common">Burkholderia pickettii</name>
    <dbReference type="NCBI Taxonomy" id="329"/>
    <lineage>
        <taxon>Bacteria</taxon>
        <taxon>Pseudomonadati</taxon>
        <taxon>Pseudomonadota</taxon>
        <taxon>Betaproteobacteria</taxon>
        <taxon>Burkholderiales</taxon>
        <taxon>Burkholderiaceae</taxon>
        <taxon>Ralstonia</taxon>
    </lineage>
</organism>
<sequence>MKTWSCARTPLWPVRYKPIPGELLSSWIVRLAHGHGMSVMPFCNLALGPAARVLTMDIDRHGPESLLASLAFHTGTNLQAVRQATLRVYERILYPQFHIGGSLPWVISINLPRNSRFGPGLQFCPYCLKSDPIPYFRLCWRVALQTFCEQHQCLLFDRCPSCGACLFVQRVDANLCHAEIDGICHCHNCDYDLRLAEAPVIDDRGSGLFPQLQQLMRELSVLNTAGQCGLLERLHAMAVTVLSCKVKPRLCNCLACRFGYSDLEIEQPRKAALELQPVLTRHAVLLWSLWLLQHDTEAQDVPVKPIAPLHHRFIKDILQQYRREAGLPTRRDSPVEVPAERRASSAQVRDGRVVELH</sequence>
<dbReference type="InterPro" id="IPR009492">
    <property type="entry name" value="TniQ"/>
</dbReference>
<feature type="region of interest" description="Disordered" evidence="1">
    <location>
        <begin position="329"/>
        <end position="357"/>
    </location>
</feature>
<evidence type="ECO:0000259" key="2">
    <source>
        <dbReference type="Pfam" id="PF06527"/>
    </source>
</evidence>
<proteinExistence type="predicted"/>